<keyword evidence="2" id="KW-1185">Reference proteome</keyword>
<organism evidence="1 2">
    <name type="scientific">Rhodocollybia butyracea</name>
    <dbReference type="NCBI Taxonomy" id="206335"/>
    <lineage>
        <taxon>Eukaryota</taxon>
        <taxon>Fungi</taxon>
        <taxon>Dikarya</taxon>
        <taxon>Basidiomycota</taxon>
        <taxon>Agaricomycotina</taxon>
        <taxon>Agaricomycetes</taxon>
        <taxon>Agaricomycetidae</taxon>
        <taxon>Agaricales</taxon>
        <taxon>Marasmiineae</taxon>
        <taxon>Omphalotaceae</taxon>
        <taxon>Rhodocollybia</taxon>
    </lineage>
</organism>
<gene>
    <name evidence="1" type="ORF">BDP27DRAFT_524963</name>
</gene>
<accession>A0A9P5PXX5</accession>
<dbReference type="EMBL" id="JADNRY010000033">
    <property type="protein sequence ID" value="KAF9071289.1"/>
    <property type="molecule type" value="Genomic_DNA"/>
</dbReference>
<protein>
    <submittedName>
        <fullName evidence="1">Uncharacterized protein</fullName>
    </submittedName>
</protein>
<sequence length="125" mass="13941">MERFQRRLLLDRRCRRCLGKTHCQSVNNTTFTNCIPAVIASTSKLPFIAFYVLSSASTQGPGAWAIITSPHPISRRRTGCGSLLILIIPFVVAADKDNLHRECLVGGVYCLIYAYFLIPETKGPR</sequence>
<dbReference type="Proteomes" id="UP000772434">
    <property type="component" value="Unassembled WGS sequence"/>
</dbReference>
<proteinExistence type="predicted"/>
<evidence type="ECO:0000313" key="1">
    <source>
        <dbReference type="EMBL" id="KAF9071289.1"/>
    </source>
</evidence>
<reference evidence="1" key="1">
    <citation type="submission" date="2020-11" db="EMBL/GenBank/DDBJ databases">
        <authorList>
            <consortium name="DOE Joint Genome Institute"/>
            <person name="Ahrendt S."/>
            <person name="Riley R."/>
            <person name="Andreopoulos W."/>
            <person name="Labutti K."/>
            <person name="Pangilinan J."/>
            <person name="Ruiz-Duenas F.J."/>
            <person name="Barrasa J.M."/>
            <person name="Sanchez-Garcia M."/>
            <person name="Camarero S."/>
            <person name="Miyauchi S."/>
            <person name="Serrano A."/>
            <person name="Linde D."/>
            <person name="Babiker R."/>
            <person name="Drula E."/>
            <person name="Ayuso-Fernandez I."/>
            <person name="Pacheco R."/>
            <person name="Padilla G."/>
            <person name="Ferreira P."/>
            <person name="Barriuso J."/>
            <person name="Kellner H."/>
            <person name="Castanera R."/>
            <person name="Alfaro M."/>
            <person name="Ramirez L."/>
            <person name="Pisabarro A.G."/>
            <person name="Kuo A."/>
            <person name="Tritt A."/>
            <person name="Lipzen A."/>
            <person name="He G."/>
            <person name="Yan M."/>
            <person name="Ng V."/>
            <person name="Cullen D."/>
            <person name="Martin F."/>
            <person name="Rosso M.-N."/>
            <person name="Henrissat B."/>
            <person name="Hibbett D."/>
            <person name="Martinez A.T."/>
            <person name="Grigoriev I.V."/>
        </authorList>
    </citation>
    <scope>NUCLEOTIDE SEQUENCE</scope>
    <source>
        <strain evidence="1">AH 40177</strain>
    </source>
</reference>
<name>A0A9P5PXX5_9AGAR</name>
<comment type="caution">
    <text evidence="1">The sequence shown here is derived from an EMBL/GenBank/DDBJ whole genome shotgun (WGS) entry which is preliminary data.</text>
</comment>
<dbReference type="AlphaFoldDB" id="A0A9P5PXX5"/>
<evidence type="ECO:0000313" key="2">
    <source>
        <dbReference type="Proteomes" id="UP000772434"/>
    </source>
</evidence>
<dbReference type="OrthoDB" id="6612291at2759"/>